<keyword evidence="3" id="KW-0949">S-adenosyl-L-methionine</keyword>
<evidence type="ECO:0000256" key="1">
    <source>
        <dbReference type="ARBA" id="ARBA00022603"/>
    </source>
</evidence>
<keyword evidence="7" id="KW-1185">Reference proteome</keyword>
<evidence type="ECO:0000313" key="7">
    <source>
        <dbReference type="Proteomes" id="UP001322277"/>
    </source>
</evidence>
<evidence type="ECO:0000259" key="5">
    <source>
        <dbReference type="Pfam" id="PF08100"/>
    </source>
</evidence>
<dbReference type="InterPro" id="IPR036388">
    <property type="entry name" value="WH-like_DNA-bd_sf"/>
</dbReference>
<dbReference type="RefSeq" id="XP_062774384.1">
    <property type="nucleotide sequence ID" value="XM_062918333.1"/>
</dbReference>
<evidence type="ECO:0000256" key="2">
    <source>
        <dbReference type="ARBA" id="ARBA00022679"/>
    </source>
</evidence>
<evidence type="ECO:0000256" key="3">
    <source>
        <dbReference type="ARBA" id="ARBA00022691"/>
    </source>
</evidence>
<name>A0AAX4I2I4_9PEZI</name>
<evidence type="ECO:0000313" key="6">
    <source>
        <dbReference type="EMBL" id="WQF77160.1"/>
    </source>
</evidence>
<dbReference type="Gene3D" id="3.40.50.150">
    <property type="entry name" value="Vaccinia Virus protein VP39"/>
    <property type="match status" value="1"/>
</dbReference>
<dbReference type="GO" id="GO:0032259">
    <property type="term" value="P:methylation"/>
    <property type="evidence" value="ECO:0007669"/>
    <property type="project" value="UniProtKB-KW"/>
</dbReference>
<feature type="domain" description="O-methyltransferase C-terminal" evidence="4">
    <location>
        <begin position="195"/>
        <end position="399"/>
    </location>
</feature>
<dbReference type="InterPro" id="IPR036390">
    <property type="entry name" value="WH_DNA-bd_sf"/>
</dbReference>
<sequence length="420" mass="47195">MSAVARNQIITGATPEAAGYGRDAEDGFTSAQAFFRVAEGTTQSTFQNEEERGRAVLAVQDLLGRLESPWETYIRTFLTPSPIQAALWIMRDLKLFEKWNNKGNEAMTSAQLAELVGGVDPAFLHRILRLLVTHGILRGLPYDKLKPTDFCLALTRPEFHALMNHCRDVTDPLYAQMPAIAAEMGYINPTDHMNTFFQKAFNWEGDMWSYFKQNKDQGEAFNTVQRAASTLEPSWTDIFPISALKDGSDEKLPLFVDVSGGAGHDIRQLFKACPETASRLYLQDLDNVLNSSSANATAPTEIQQQVYDFFTPQPVKYARAYYLHHVIHDWSDEPARKILKMQMTAMKAGYSKLLIHDQILDDEKIHPHSAAYDIGVMAFLGAQERTQREWNSLLDSVGLRVAKVWKSPGATYGIIEAELP</sequence>
<dbReference type="GeneID" id="87938677"/>
<gene>
    <name evidence="6" type="ORF">CDEST_02174</name>
</gene>
<dbReference type="InterPro" id="IPR012967">
    <property type="entry name" value="COMT_dimerisation"/>
</dbReference>
<dbReference type="Pfam" id="PF00891">
    <property type="entry name" value="Methyltransf_2"/>
    <property type="match status" value="1"/>
</dbReference>
<dbReference type="PANTHER" id="PTHR43712">
    <property type="entry name" value="PUTATIVE (AFU_ORTHOLOGUE AFUA_4G14580)-RELATED"/>
    <property type="match status" value="1"/>
</dbReference>
<keyword evidence="1" id="KW-0489">Methyltransferase</keyword>
<dbReference type="SUPFAM" id="SSF53335">
    <property type="entry name" value="S-adenosyl-L-methionine-dependent methyltransferases"/>
    <property type="match status" value="1"/>
</dbReference>
<dbReference type="Proteomes" id="UP001322277">
    <property type="component" value="Chromosome 2"/>
</dbReference>
<dbReference type="PANTHER" id="PTHR43712:SF17">
    <property type="entry name" value="O-METHYLTRANSFERASE"/>
    <property type="match status" value="1"/>
</dbReference>
<reference evidence="7" key="1">
    <citation type="journal article" date="2023" name="bioRxiv">
        <title>Complete genome of the Medicago anthracnose fungus, Colletotrichum destructivum, reveals a mini-chromosome-like region within a core chromosome.</title>
        <authorList>
            <person name="Lapalu N."/>
            <person name="Simon A."/>
            <person name="Lu A."/>
            <person name="Plaumann P.-L."/>
            <person name="Amselem J."/>
            <person name="Pigne S."/>
            <person name="Auger A."/>
            <person name="Koch C."/>
            <person name="Dallery J.-F."/>
            <person name="O'Connell R.J."/>
        </authorList>
    </citation>
    <scope>NUCLEOTIDE SEQUENCE [LARGE SCALE GENOMIC DNA]</scope>
    <source>
        <strain evidence="7">CBS 520.97</strain>
    </source>
</reference>
<dbReference type="Gene3D" id="1.10.10.10">
    <property type="entry name" value="Winged helix-like DNA-binding domain superfamily/Winged helix DNA-binding domain"/>
    <property type="match status" value="1"/>
</dbReference>
<dbReference type="SUPFAM" id="SSF46785">
    <property type="entry name" value="Winged helix' DNA-binding domain"/>
    <property type="match status" value="1"/>
</dbReference>
<keyword evidence="2" id="KW-0808">Transferase</keyword>
<feature type="domain" description="O-methyltransferase dimerisation" evidence="5">
    <location>
        <begin position="85"/>
        <end position="138"/>
    </location>
</feature>
<evidence type="ECO:0000259" key="4">
    <source>
        <dbReference type="Pfam" id="PF00891"/>
    </source>
</evidence>
<dbReference type="PROSITE" id="PS51683">
    <property type="entry name" value="SAM_OMT_II"/>
    <property type="match status" value="1"/>
</dbReference>
<dbReference type="Pfam" id="PF08100">
    <property type="entry name" value="Dimerisation"/>
    <property type="match status" value="1"/>
</dbReference>
<accession>A0AAX4I2I4</accession>
<dbReference type="InterPro" id="IPR016461">
    <property type="entry name" value="COMT-like"/>
</dbReference>
<protein>
    <submittedName>
        <fullName evidence="6">O-methyltransferase domain, S-adenosyl-L-methionine-dependent methyltransferase superfamily</fullName>
    </submittedName>
</protein>
<dbReference type="AlphaFoldDB" id="A0AAX4I2I4"/>
<dbReference type="InterPro" id="IPR001077">
    <property type="entry name" value="COMT_C"/>
</dbReference>
<dbReference type="KEGG" id="cdet:87938677"/>
<dbReference type="EMBL" id="CP137306">
    <property type="protein sequence ID" value="WQF77160.1"/>
    <property type="molecule type" value="Genomic_DNA"/>
</dbReference>
<dbReference type="GO" id="GO:0008171">
    <property type="term" value="F:O-methyltransferase activity"/>
    <property type="evidence" value="ECO:0007669"/>
    <property type="project" value="InterPro"/>
</dbReference>
<organism evidence="6 7">
    <name type="scientific">Colletotrichum destructivum</name>
    <dbReference type="NCBI Taxonomy" id="34406"/>
    <lineage>
        <taxon>Eukaryota</taxon>
        <taxon>Fungi</taxon>
        <taxon>Dikarya</taxon>
        <taxon>Ascomycota</taxon>
        <taxon>Pezizomycotina</taxon>
        <taxon>Sordariomycetes</taxon>
        <taxon>Hypocreomycetidae</taxon>
        <taxon>Glomerellales</taxon>
        <taxon>Glomerellaceae</taxon>
        <taxon>Colletotrichum</taxon>
        <taxon>Colletotrichum destructivum species complex</taxon>
    </lineage>
</organism>
<proteinExistence type="predicted"/>
<dbReference type="InterPro" id="IPR029063">
    <property type="entry name" value="SAM-dependent_MTases_sf"/>
</dbReference>